<reference evidence="1 2" key="1">
    <citation type="submission" date="2020-02" db="EMBL/GenBank/DDBJ databases">
        <title>Genome analysis of Thermosulfuriphilus ammonigenes ST65T, an anaerobic thermophilic chemolithoautotrophic bacterium isolated from a deep-sea hydrothermal vent.</title>
        <authorList>
            <person name="Slobodkina G."/>
            <person name="Allioux M."/>
            <person name="Merkel A."/>
            <person name="Alain K."/>
            <person name="Jebbar M."/>
            <person name="Slobodkin A."/>
        </authorList>
    </citation>
    <scope>NUCLEOTIDE SEQUENCE [LARGE SCALE GENOMIC DNA]</scope>
    <source>
        <strain evidence="1 2">ST65</strain>
    </source>
</reference>
<evidence type="ECO:0000313" key="1">
    <source>
        <dbReference type="EMBL" id="QIJ71497.1"/>
    </source>
</evidence>
<dbReference type="Proteomes" id="UP000502179">
    <property type="component" value="Chromosome"/>
</dbReference>
<keyword evidence="2" id="KW-1185">Reference proteome</keyword>
<accession>A0A6G7PV81</accession>
<organism evidence="1 2">
    <name type="scientific">Thermosulfuriphilus ammonigenes</name>
    <dbReference type="NCBI Taxonomy" id="1936021"/>
    <lineage>
        <taxon>Bacteria</taxon>
        <taxon>Pseudomonadati</taxon>
        <taxon>Thermodesulfobacteriota</taxon>
        <taxon>Thermodesulfobacteria</taxon>
        <taxon>Thermodesulfobacteriales</taxon>
        <taxon>Thermodesulfobacteriaceae</taxon>
        <taxon>Thermosulfuriphilus</taxon>
    </lineage>
</organism>
<dbReference type="RefSeq" id="WP_166031717.1">
    <property type="nucleotide sequence ID" value="NZ_CP048877.1"/>
</dbReference>
<dbReference type="AlphaFoldDB" id="A0A6G7PV81"/>
<sequence length="306" mass="35047">MEMFDKNFLNEASEMEVAAEVAQMEQAILDKKEQGQESEAEMLELIKHLKFKPEAIEAEIQKEKELAEIKARETEEAFQLQKEEGLCVETVGEEILDQLVLETNVVSGGTPGHYLDVTPYHFWCHVSRHNEGGVTRGSCSGSRASRKMFLYAHAQGDGLGWTDDNDVTTYGRFFYAFWPRKIGTVRVFLPVVTRGWYQIRSNDKWWNSKEAVVDLRASVRLYQNYWSPTVERRLFRRADDNINESGRLDLYQAFYSASMAVGANKWVIAQVSLRLRVETEGSGTLATLSFRNPDCIFIPGVRFEFA</sequence>
<evidence type="ECO:0000313" key="2">
    <source>
        <dbReference type="Proteomes" id="UP000502179"/>
    </source>
</evidence>
<dbReference type="EMBL" id="CP048877">
    <property type="protein sequence ID" value="QIJ71497.1"/>
    <property type="molecule type" value="Genomic_DNA"/>
</dbReference>
<dbReference type="KEGG" id="tav:G4V39_04035"/>
<protein>
    <submittedName>
        <fullName evidence="1">Uncharacterized protein</fullName>
    </submittedName>
</protein>
<proteinExistence type="predicted"/>
<name>A0A6G7PV81_9BACT</name>
<gene>
    <name evidence="1" type="ORF">G4V39_04035</name>
</gene>